<dbReference type="InterPro" id="IPR003593">
    <property type="entry name" value="AAA+_ATPase"/>
</dbReference>
<feature type="transmembrane region" description="Helical" evidence="8">
    <location>
        <begin position="208"/>
        <end position="226"/>
    </location>
</feature>
<dbReference type="InterPro" id="IPR017871">
    <property type="entry name" value="ABC_transporter-like_CS"/>
</dbReference>
<organism evidence="11 12">
    <name type="scientific">Durusdinium trenchii</name>
    <dbReference type="NCBI Taxonomy" id="1381693"/>
    <lineage>
        <taxon>Eukaryota</taxon>
        <taxon>Sar</taxon>
        <taxon>Alveolata</taxon>
        <taxon>Dinophyceae</taxon>
        <taxon>Suessiales</taxon>
        <taxon>Symbiodiniaceae</taxon>
        <taxon>Durusdinium</taxon>
    </lineage>
</organism>
<feature type="transmembrane region" description="Helical" evidence="8">
    <location>
        <begin position="100"/>
        <end position="121"/>
    </location>
</feature>
<dbReference type="SUPFAM" id="SSF52540">
    <property type="entry name" value="P-loop containing nucleoside triphosphate hydrolases"/>
    <property type="match status" value="1"/>
</dbReference>
<keyword evidence="3 8" id="KW-0812">Transmembrane</keyword>
<evidence type="ECO:0000313" key="11">
    <source>
        <dbReference type="EMBL" id="CAK9052313.1"/>
    </source>
</evidence>
<keyword evidence="5" id="KW-0067">ATP-binding</keyword>
<dbReference type="PROSITE" id="PS00211">
    <property type="entry name" value="ABC_TRANSPORTER_1"/>
    <property type="match status" value="1"/>
</dbReference>
<dbReference type="InterPro" id="IPR035906">
    <property type="entry name" value="MetI-like_sf"/>
</dbReference>
<evidence type="ECO:0000256" key="7">
    <source>
        <dbReference type="ARBA" id="ARBA00023136"/>
    </source>
</evidence>
<feature type="domain" description="ABC transmembrane type-1" evidence="10">
    <location>
        <begin position="23"/>
        <end position="227"/>
    </location>
</feature>
<evidence type="ECO:0000256" key="3">
    <source>
        <dbReference type="ARBA" id="ARBA00022692"/>
    </source>
</evidence>
<evidence type="ECO:0000256" key="2">
    <source>
        <dbReference type="ARBA" id="ARBA00022505"/>
    </source>
</evidence>
<keyword evidence="6 8" id="KW-1133">Transmembrane helix</keyword>
<dbReference type="Pfam" id="PF00005">
    <property type="entry name" value="ABC_tran"/>
    <property type="match status" value="1"/>
</dbReference>
<dbReference type="NCBIfam" id="TIGR02141">
    <property type="entry name" value="modB_ABC"/>
    <property type="match status" value="1"/>
</dbReference>
<keyword evidence="12" id="KW-1185">Reference proteome</keyword>
<dbReference type="InterPro" id="IPR050334">
    <property type="entry name" value="Molybdenum_import_ModC"/>
</dbReference>
<keyword evidence="4" id="KW-0547">Nucleotide-binding</keyword>
<dbReference type="InterPro" id="IPR003439">
    <property type="entry name" value="ABC_transporter-like_ATP-bd"/>
</dbReference>
<name>A0ABP0MM90_9DINO</name>
<dbReference type="Pfam" id="PF00528">
    <property type="entry name" value="BPD_transp_1"/>
    <property type="match status" value="1"/>
</dbReference>
<feature type="transmembrane region" description="Helical" evidence="8">
    <location>
        <begin position="59"/>
        <end position="80"/>
    </location>
</feature>
<accession>A0ABP0MM90</accession>
<dbReference type="CDD" id="cd06261">
    <property type="entry name" value="TM_PBP2"/>
    <property type="match status" value="1"/>
</dbReference>
<feature type="domain" description="ABC transporter" evidence="9">
    <location>
        <begin position="212"/>
        <end position="410"/>
    </location>
</feature>
<dbReference type="InterPro" id="IPR011867">
    <property type="entry name" value="ModB_ABC"/>
</dbReference>
<comment type="subcellular location">
    <subcellularLocation>
        <location evidence="1">Membrane</location>
        <topology evidence="1">Multi-pass membrane protein</topology>
    </subcellularLocation>
</comment>
<dbReference type="Proteomes" id="UP001642464">
    <property type="component" value="Unassembled WGS sequence"/>
</dbReference>
<evidence type="ECO:0000256" key="5">
    <source>
        <dbReference type="ARBA" id="ARBA00022840"/>
    </source>
</evidence>
<dbReference type="SMART" id="SM00382">
    <property type="entry name" value="AAA"/>
    <property type="match status" value="1"/>
</dbReference>
<dbReference type="PANTHER" id="PTHR43514">
    <property type="entry name" value="ABC TRANSPORTER I FAMILY MEMBER 10"/>
    <property type="match status" value="1"/>
</dbReference>
<keyword evidence="7 8" id="KW-0472">Membrane</keyword>
<dbReference type="EMBL" id="CAXAMM010022610">
    <property type="protein sequence ID" value="CAK9052313.1"/>
    <property type="molecule type" value="Genomic_DNA"/>
</dbReference>
<dbReference type="InterPro" id="IPR027417">
    <property type="entry name" value="P-loop_NTPase"/>
</dbReference>
<dbReference type="SUPFAM" id="SSF161098">
    <property type="entry name" value="MetI-like"/>
    <property type="match status" value="1"/>
</dbReference>
<evidence type="ECO:0000256" key="4">
    <source>
        <dbReference type="ARBA" id="ARBA00022741"/>
    </source>
</evidence>
<keyword evidence="2" id="KW-0500">Molybdenum</keyword>
<protein>
    <submittedName>
        <fullName evidence="11">Molybdenum transport system permease protein ModB</fullName>
    </submittedName>
</protein>
<evidence type="ECO:0000259" key="9">
    <source>
        <dbReference type="PROSITE" id="PS50893"/>
    </source>
</evidence>
<evidence type="ECO:0000313" key="12">
    <source>
        <dbReference type="Proteomes" id="UP001642464"/>
    </source>
</evidence>
<feature type="transmembrane region" description="Helical" evidence="8">
    <location>
        <begin position="161"/>
        <end position="188"/>
    </location>
</feature>
<evidence type="ECO:0000256" key="8">
    <source>
        <dbReference type="SAM" id="Phobius"/>
    </source>
</evidence>
<evidence type="ECO:0000256" key="6">
    <source>
        <dbReference type="ARBA" id="ARBA00022989"/>
    </source>
</evidence>
<feature type="non-terminal residue" evidence="11">
    <location>
        <position position="410"/>
    </location>
</feature>
<gene>
    <name evidence="11" type="ORF">SCF082_LOCUS28630</name>
</gene>
<dbReference type="InterPro" id="IPR000515">
    <property type="entry name" value="MetI-like"/>
</dbReference>
<dbReference type="PROSITE" id="PS50893">
    <property type="entry name" value="ABC_TRANSPORTER_2"/>
    <property type="match status" value="1"/>
</dbReference>
<comment type="caution">
    <text evidence="11">The sequence shown here is derived from an EMBL/GenBank/DDBJ whole genome shotgun (WGS) entry which is preliminary data.</text>
</comment>
<sequence length="410" mass="44140">MATCLPLTRHRRARMSPSELTTTLLTLKLASVTTVLLMLLCLPLAWWLANGNDRWRHTVMALAALPLVLPPTVLGFYLLLWMAPGGWLGEMALWLRQQSLAFTFEGLVIGSLVYSLPFAVFPLRNAFLSVPQDSLDAASTLGAGPLDRFLHVALPLSRPGLAAAAILTFAHTVGEFGVVLMIGGSIPGETRVLSIAIFEQVEALNYEGAHWLSALLVLFSFAALLLGQRGPLTLDLGIQVPALACTALFGPSGAGKTSILRWIAGLEPQLSGHLCLGNAVLESPDIRLPSHRRGIGMVFQRPALFEHLDVSGNLAFAARRAGTAASHVQRLQSLLGIDALLHRRPSQLSGGQAQRVALARALATQPQLLLLDEPFANLDLAARSELMSALETLQQEMPVTMLLVSHLPQE</sequence>
<dbReference type="Gene3D" id="3.40.50.300">
    <property type="entry name" value="P-loop containing nucleotide triphosphate hydrolases"/>
    <property type="match status" value="1"/>
</dbReference>
<dbReference type="PROSITE" id="PS50928">
    <property type="entry name" value="ABC_TM1"/>
    <property type="match status" value="1"/>
</dbReference>
<dbReference type="Gene3D" id="1.10.3720.10">
    <property type="entry name" value="MetI-like"/>
    <property type="match status" value="1"/>
</dbReference>
<dbReference type="PANTHER" id="PTHR43514:SF4">
    <property type="entry name" value="ABC TRANSPORTER I FAMILY MEMBER 10"/>
    <property type="match status" value="1"/>
</dbReference>
<evidence type="ECO:0000256" key="1">
    <source>
        <dbReference type="ARBA" id="ARBA00004141"/>
    </source>
</evidence>
<proteinExistence type="predicted"/>
<evidence type="ECO:0000259" key="10">
    <source>
        <dbReference type="PROSITE" id="PS50928"/>
    </source>
</evidence>
<feature type="transmembrane region" description="Helical" evidence="8">
    <location>
        <begin position="25"/>
        <end position="47"/>
    </location>
</feature>
<reference evidence="11 12" key="1">
    <citation type="submission" date="2024-02" db="EMBL/GenBank/DDBJ databases">
        <authorList>
            <person name="Chen Y."/>
            <person name="Shah S."/>
            <person name="Dougan E. K."/>
            <person name="Thang M."/>
            <person name="Chan C."/>
        </authorList>
    </citation>
    <scope>NUCLEOTIDE SEQUENCE [LARGE SCALE GENOMIC DNA]</scope>
</reference>